<accession>A0ABV6ESK5</accession>
<comment type="caution">
    <text evidence="1">The sequence shown here is derived from an EMBL/GenBank/DDBJ whole genome shotgun (WGS) entry which is preliminary data.</text>
</comment>
<organism evidence="1 2">
    <name type="scientific">Rhodopseudomonas telluris</name>
    <dbReference type="NCBI Taxonomy" id="644215"/>
    <lineage>
        <taxon>Bacteria</taxon>
        <taxon>Pseudomonadati</taxon>
        <taxon>Pseudomonadota</taxon>
        <taxon>Alphaproteobacteria</taxon>
        <taxon>Hyphomicrobiales</taxon>
        <taxon>Nitrobacteraceae</taxon>
        <taxon>Rhodopseudomonas</taxon>
    </lineage>
</organism>
<sequence>MNSTGRVGSHAAFAGQTATALLIAAATPNARRATPRAMSLLSLDGSPIFVVGFAELISRCA</sequence>
<evidence type="ECO:0000313" key="2">
    <source>
        <dbReference type="Proteomes" id="UP001589775"/>
    </source>
</evidence>
<protein>
    <submittedName>
        <fullName evidence="1">Uncharacterized protein</fullName>
    </submittedName>
</protein>
<keyword evidence="2" id="KW-1185">Reference proteome</keyword>
<proteinExistence type="predicted"/>
<name>A0ABV6ESK5_9BRAD</name>
<dbReference type="Proteomes" id="UP001589775">
    <property type="component" value="Unassembled WGS sequence"/>
</dbReference>
<dbReference type="EMBL" id="JBHLWM010000005">
    <property type="protein sequence ID" value="MFC0241201.1"/>
    <property type="molecule type" value="Genomic_DNA"/>
</dbReference>
<reference evidence="1 2" key="1">
    <citation type="submission" date="2024-09" db="EMBL/GenBank/DDBJ databases">
        <authorList>
            <person name="Sun Q."/>
            <person name="Mori K."/>
        </authorList>
    </citation>
    <scope>NUCLEOTIDE SEQUENCE [LARGE SCALE GENOMIC DNA]</scope>
    <source>
        <strain evidence="1 2">KCTC 23279</strain>
    </source>
</reference>
<evidence type="ECO:0000313" key="1">
    <source>
        <dbReference type="EMBL" id="MFC0241201.1"/>
    </source>
</evidence>
<dbReference type="RefSeq" id="WP_378389730.1">
    <property type="nucleotide sequence ID" value="NZ_JBHLWM010000005.1"/>
</dbReference>
<gene>
    <name evidence="1" type="ORF">ACFFJ6_12020</name>
</gene>